<keyword evidence="3" id="KW-1185">Reference proteome</keyword>
<feature type="compositionally biased region" description="Low complexity" evidence="1">
    <location>
        <begin position="140"/>
        <end position="157"/>
    </location>
</feature>
<feature type="compositionally biased region" description="Pro residues" evidence="1">
    <location>
        <begin position="1007"/>
        <end position="1019"/>
    </location>
</feature>
<comment type="caution">
    <text evidence="2">The sequence shown here is derived from an EMBL/GenBank/DDBJ whole genome shotgun (WGS) entry which is preliminary data.</text>
</comment>
<evidence type="ECO:0000313" key="3">
    <source>
        <dbReference type="Proteomes" id="UP001521150"/>
    </source>
</evidence>
<proteinExistence type="predicted"/>
<sequence length="1019" mass="104322">MNGREFAESTADTANEQPRSVTAAPHALLALQATAGNRAVTRMLAVQREPLDAPVLDSRAMAVTVGPELEKERASVLAAYETADEPQREALRDKLLQIDKDLTLLNEPGASDQALNALIARRKAAVSVGPTTDTSGAGWQVGSSGLTSSSQSVTSQVNDGGYVQTSTTTSSTTIDSTGWANKKSETNTLANGSDSASQTTTTDRKVDIANGLNYTSGSSQKTEASGESRTTGSSSTVGTSGYSTTTEDTKTVGSTVDSTKSTSAITRGDGKLGWSDSETRKTGTQDGKGALTKGSETTSSSNAGVIAGPDGVGAYGGGSKSFTQTRAKGMSTGQTVGLDGKVVANVTQVPGSEPARYQVTLTVSLSGKAGLSGNAAGESELQGGKASGGLSGSVSASGTGTFVHVFNEDEAQKYMASVTAGGAGSGPKELQVIKQLAAGNLADAKALLTNAQASLMSADGVAGLKEGESGEITIDLKGEVGGNLGGDMAGFGVKGTASGSKGVKLKRSVARKGGKIVIDVAMDYTDSLGAGATVSMDLASGGYSGSKSETQTEGATFTLDPDNRAYQEQFDAIAGVRSVESLRHVAQTHKDLVSSSTTGSGHGTTSTATAGAAGVGVEIGTTNSYDEKVTVGEYGKTSTFTGTEGGSLALTGPGGVKVSHSETNTVSASVGIDGTATGDLSTTTSGTDLGGSAAALGKALTDNKLGLLTGSAKVMQETTEVCGMALSDGDFATIAAVAEEVNRWKKVEQDGDVYSDWIRLRFKIVKAKGDRTVIAKALAEYGADHEGATKAIGRIVRSVGSAQGGTLYDWPGALSAEKAQYAALITGDPLAPVREHRSKGTYAEGIQVANALLPKIDAVVTAMRANQDKFSDGTALGEMLAAAATRRGEIVREAASLRQLNGGGAAEVDVEAAKAELAGIQPALLEFERRQGKAFVTVQDELDDMYVNHRTIMEALNDLRDNVYPAWEKTLEQARKAAASAGLDPWAIQPTPGKGFFNQLHKEAFGGPPPYEWPPKPKP</sequence>
<dbReference type="Proteomes" id="UP001521150">
    <property type="component" value="Unassembled WGS sequence"/>
</dbReference>
<feature type="compositionally biased region" description="Polar residues" evidence="1">
    <location>
        <begin position="294"/>
        <end position="303"/>
    </location>
</feature>
<feature type="compositionally biased region" description="Low complexity" evidence="1">
    <location>
        <begin position="225"/>
        <end position="246"/>
    </location>
</feature>
<gene>
    <name evidence="2" type="ORF">LWC34_43725</name>
</gene>
<reference evidence="2 3" key="1">
    <citation type="submission" date="2021-12" db="EMBL/GenBank/DDBJ databases">
        <title>Genome sequence of Kibdelosporangium philippinense ATCC 49844.</title>
        <authorList>
            <person name="Fedorov E.A."/>
            <person name="Omeragic M."/>
            <person name="Shalygina K.F."/>
            <person name="Maclea K.S."/>
        </authorList>
    </citation>
    <scope>NUCLEOTIDE SEQUENCE [LARGE SCALE GENOMIC DNA]</scope>
    <source>
        <strain evidence="2 3">ATCC 49844</strain>
    </source>
</reference>
<feature type="compositionally biased region" description="Low complexity" evidence="1">
    <location>
        <begin position="165"/>
        <end position="177"/>
    </location>
</feature>
<feature type="region of interest" description="Disordered" evidence="1">
    <location>
        <begin position="129"/>
        <end position="305"/>
    </location>
</feature>
<name>A0ABS8ZR44_9PSEU</name>
<feature type="region of interest" description="Disordered" evidence="1">
    <location>
        <begin position="1"/>
        <end position="20"/>
    </location>
</feature>
<feature type="region of interest" description="Disordered" evidence="1">
    <location>
        <begin position="1000"/>
        <end position="1019"/>
    </location>
</feature>
<organism evidence="2 3">
    <name type="scientific">Kibdelosporangium philippinense</name>
    <dbReference type="NCBI Taxonomy" id="211113"/>
    <lineage>
        <taxon>Bacteria</taxon>
        <taxon>Bacillati</taxon>
        <taxon>Actinomycetota</taxon>
        <taxon>Actinomycetes</taxon>
        <taxon>Pseudonocardiales</taxon>
        <taxon>Pseudonocardiaceae</taxon>
        <taxon>Kibdelosporangium</taxon>
    </lineage>
</organism>
<protein>
    <submittedName>
        <fullName evidence="2">Uncharacterized protein</fullName>
    </submittedName>
</protein>
<feature type="compositionally biased region" description="Polar residues" evidence="1">
    <location>
        <begin position="212"/>
        <end position="223"/>
    </location>
</feature>
<evidence type="ECO:0000313" key="2">
    <source>
        <dbReference type="EMBL" id="MCE7009673.1"/>
    </source>
</evidence>
<evidence type="ECO:0000256" key="1">
    <source>
        <dbReference type="SAM" id="MobiDB-lite"/>
    </source>
</evidence>
<feature type="compositionally biased region" description="Polar residues" evidence="1">
    <location>
        <begin position="251"/>
        <end position="265"/>
    </location>
</feature>
<dbReference type="EMBL" id="JAJVCN010000004">
    <property type="protein sequence ID" value="MCE7009673.1"/>
    <property type="molecule type" value="Genomic_DNA"/>
</dbReference>
<feature type="compositionally biased region" description="Polar residues" evidence="1">
    <location>
        <begin position="10"/>
        <end position="20"/>
    </location>
</feature>
<accession>A0ABS8ZR44</accession>
<dbReference type="RefSeq" id="WP_233731197.1">
    <property type="nucleotide sequence ID" value="NZ_JAJVCN010000004.1"/>
</dbReference>
<feature type="compositionally biased region" description="Polar residues" evidence="1">
    <location>
        <begin position="186"/>
        <end position="201"/>
    </location>
</feature>